<feature type="signal peptide" evidence="3">
    <location>
        <begin position="1"/>
        <end position="24"/>
    </location>
</feature>
<dbReference type="Gene3D" id="2.60.120.290">
    <property type="entry name" value="Spermadhesin, CUB domain"/>
    <property type="match status" value="1"/>
</dbReference>
<keyword evidence="2" id="KW-0472">Membrane</keyword>
<evidence type="ECO:0008006" key="6">
    <source>
        <dbReference type="Google" id="ProtNLM"/>
    </source>
</evidence>
<reference evidence="4" key="2">
    <citation type="submission" date="2020-11" db="EMBL/GenBank/DDBJ databases">
        <authorList>
            <person name="McCartney M.A."/>
            <person name="Auch B."/>
            <person name="Kono T."/>
            <person name="Mallez S."/>
            <person name="Becker A."/>
            <person name="Gohl D.M."/>
            <person name="Silverstein K.A.T."/>
            <person name="Koren S."/>
            <person name="Bechman K.B."/>
            <person name="Herman A."/>
            <person name="Abrahante J.E."/>
            <person name="Garbe J."/>
        </authorList>
    </citation>
    <scope>NUCLEOTIDE SEQUENCE</scope>
    <source>
        <strain evidence="4">Duluth1</strain>
        <tissue evidence="4">Whole animal</tissue>
    </source>
</reference>
<evidence type="ECO:0000256" key="2">
    <source>
        <dbReference type="SAM" id="Phobius"/>
    </source>
</evidence>
<feature type="chain" id="PRO_5038801499" description="CUB domain-containing protein" evidence="3">
    <location>
        <begin position="25"/>
        <end position="350"/>
    </location>
</feature>
<dbReference type="SUPFAM" id="SSF57424">
    <property type="entry name" value="LDL receptor-like module"/>
    <property type="match status" value="1"/>
</dbReference>
<dbReference type="OrthoDB" id="6119891at2759"/>
<dbReference type="InterPro" id="IPR035914">
    <property type="entry name" value="Sperma_CUB_dom_sf"/>
</dbReference>
<proteinExistence type="predicted"/>
<accession>A0A9D4E017</accession>
<dbReference type="EMBL" id="JAIWYP010000009">
    <property type="protein sequence ID" value="KAH3771249.1"/>
    <property type="molecule type" value="Genomic_DNA"/>
</dbReference>
<protein>
    <recommendedName>
        <fullName evidence="6">CUB domain-containing protein</fullName>
    </recommendedName>
</protein>
<dbReference type="CDD" id="cd00112">
    <property type="entry name" value="LDLa"/>
    <property type="match status" value="1"/>
</dbReference>
<keyword evidence="2" id="KW-0812">Transmembrane</keyword>
<dbReference type="InterPro" id="IPR036055">
    <property type="entry name" value="LDL_receptor-like_sf"/>
</dbReference>
<gene>
    <name evidence="4" type="ORF">DPMN_172562</name>
</gene>
<dbReference type="PANTHER" id="PTHR24652">
    <property type="entry name" value="LOW-DENSITY LIPOPROTEIN RECEPTOR CLASS A DOMAIN-CONTAINING PROTEIN 2"/>
    <property type="match status" value="1"/>
</dbReference>
<evidence type="ECO:0000256" key="3">
    <source>
        <dbReference type="SAM" id="SignalP"/>
    </source>
</evidence>
<evidence type="ECO:0000313" key="4">
    <source>
        <dbReference type="EMBL" id="KAH3771249.1"/>
    </source>
</evidence>
<organism evidence="4 5">
    <name type="scientific">Dreissena polymorpha</name>
    <name type="common">Zebra mussel</name>
    <name type="synonym">Mytilus polymorpha</name>
    <dbReference type="NCBI Taxonomy" id="45954"/>
    <lineage>
        <taxon>Eukaryota</taxon>
        <taxon>Metazoa</taxon>
        <taxon>Spiralia</taxon>
        <taxon>Lophotrochozoa</taxon>
        <taxon>Mollusca</taxon>
        <taxon>Bivalvia</taxon>
        <taxon>Autobranchia</taxon>
        <taxon>Heteroconchia</taxon>
        <taxon>Euheterodonta</taxon>
        <taxon>Imparidentia</taxon>
        <taxon>Neoheterodontei</taxon>
        <taxon>Myida</taxon>
        <taxon>Dreissenoidea</taxon>
        <taxon>Dreissenidae</taxon>
        <taxon>Dreissena</taxon>
    </lineage>
</organism>
<dbReference type="InterPro" id="IPR002172">
    <property type="entry name" value="LDrepeatLR_classA_rpt"/>
</dbReference>
<dbReference type="SUPFAM" id="SSF49854">
    <property type="entry name" value="Spermadhesin, CUB domain"/>
    <property type="match status" value="1"/>
</dbReference>
<sequence>MDALRFSAVCTICSYLLYFEVVDGISFKQMVDKCGSRITASGEHQLSLYFSGSRECEVTIGTTSTFPWIMFYFQSFTVGCNAGSVSIRNEYGLPPNGLARYLCNYVSTSEVYTNNGDIKIKFTPKTGWSYGGFTLILTLFSDSDSCPIWGHVCDNGRCIDAGLKCNGYNTCGDNSGCWIDHKFDYRYSGSSTVKLGVGVAVGVVILIMVTVTIICCRRRHAQRIPASASTMQVVYAIRADPGRFNQGITHSMYDIWMQQTAANAPQTPSVFGQQPPPYDPQWVPKDIKQADQEANGNFGSVQIHAQNVTETGQPSTREDVHVYDNIAAERSDDRNYSTIDEAIVDANQRY</sequence>
<keyword evidence="5" id="KW-1185">Reference proteome</keyword>
<reference evidence="4" key="1">
    <citation type="journal article" date="2019" name="bioRxiv">
        <title>The Genome of the Zebra Mussel, Dreissena polymorpha: A Resource for Invasive Species Research.</title>
        <authorList>
            <person name="McCartney M.A."/>
            <person name="Auch B."/>
            <person name="Kono T."/>
            <person name="Mallez S."/>
            <person name="Zhang Y."/>
            <person name="Obille A."/>
            <person name="Becker A."/>
            <person name="Abrahante J.E."/>
            <person name="Garbe J."/>
            <person name="Badalamenti J.P."/>
            <person name="Herman A."/>
            <person name="Mangelson H."/>
            <person name="Liachko I."/>
            <person name="Sullivan S."/>
            <person name="Sone E.D."/>
            <person name="Koren S."/>
            <person name="Silverstein K.A.T."/>
            <person name="Beckman K.B."/>
            <person name="Gohl D.M."/>
        </authorList>
    </citation>
    <scope>NUCLEOTIDE SEQUENCE</scope>
    <source>
        <strain evidence="4">Duluth1</strain>
        <tissue evidence="4">Whole animal</tissue>
    </source>
</reference>
<keyword evidence="2" id="KW-1133">Transmembrane helix</keyword>
<comment type="caution">
    <text evidence="4">The sequence shown here is derived from an EMBL/GenBank/DDBJ whole genome shotgun (WGS) entry which is preliminary data.</text>
</comment>
<feature type="transmembrane region" description="Helical" evidence="2">
    <location>
        <begin position="195"/>
        <end position="216"/>
    </location>
</feature>
<dbReference type="InterPro" id="IPR042333">
    <property type="entry name" value="LRAD2/Mig-13-like"/>
</dbReference>
<keyword evidence="1" id="KW-1015">Disulfide bond</keyword>
<dbReference type="PANTHER" id="PTHR24652:SF69">
    <property type="entry name" value="CUB DOMAIN-CONTAINING PROTEIN"/>
    <property type="match status" value="1"/>
</dbReference>
<evidence type="ECO:0000313" key="5">
    <source>
        <dbReference type="Proteomes" id="UP000828390"/>
    </source>
</evidence>
<evidence type="ECO:0000256" key="1">
    <source>
        <dbReference type="ARBA" id="ARBA00023157"/>
    </source>
</evidence>
<name>A0A9D4E017_DREPO</name>
<dbReference type="AlphaFoldDB" id="A0A9D4E017"/>
<keyword evidence="3" id="KW-0732">Signal</keyword>
<dbReference type="Proteomes" id="UP000828390">
    <property type="component" value="Unassembled WGS sequence"/>
</dbReference>